<dbReference type="EMBL" id="MPUH01001195">
    <property type="protein sequence ID" value="OMJ69462.1"/>
    <property type="molecule type" value="Genomic_DNA"/>
</dbReference>
<dbReference type="SMART" id="SM00651">
    <property type="entry name" value="Sm"/>
    <property type="match status" value="1"/>
</dbReference>
<dbReference type="InterPro" id="IPR010920">
    <property type="entry name" value="LSM_dom_sf"/>
</dbReference>
<dbReference type="OrthoDB" id="285376at2759"/>
<evidence type="ECO:0000256" key="1">
    <source>
        <dbReference type="ARBA" id="ARBA00006850"/>
    </source>
</evidence>
<keyword evidence="2" id="KW-0687">Ribonucleoprotein</keyword>
<evidence type="ECO:0000256" key="2">
    <source>
        <dbReference type="ARBA" id="ARBA00023274"/>
    </source>
</evidence>
<dbReference type="GO" id="GO:0071004">
    <property type="term" value="C:U2-type prespliceosome"/>
    <property type="evidence" value="ECO:0007669"/>
    <property type="project" value="TreeGrafter"/>
</dbReference>
<dbReference type="GO" id="GO:1990726">
    <property type="term" value="C:Lsm1-7-Pat1 complex"/>
    <property type="evidence" value="ECO:0007669"/>
    <property type="project" value="TreeGrafter"/>
</dbReference>
<comment type="similarity">
    <text evidence="1">Belongs to the snRNP Sm proteins family.</text>
</comment>
<evidence type="ECO:0000313" key="5">
    <source>
        <dbReference type="Proteomes" id="UP000187209"/>
    </source>
</evidence>
<evidence type="ECO:0000259" key="3">
    <source>
        <dbReference type="SMART" id="SM00651"/>
    </source>
</evidence>
<accession>A0A1R2AY82</accession>
<organism evidence="4 5">
    <name type="scientific">Stentor coeruleus</name>
    <dbReference type="NCBI Taxonomy" id="5963"/>
    <lineage>
        <taxon>Eukaryota</taxon>
        <taxon>Sar</taxon>
        <taxon>Alveolata</taxon>
        <taxon>Ciliophora</taxon>
        <taxon>Postciliodesmatophora</taxon>
        <taxon>Heterotrichea</taxon>
        <taxon>Heterotrichida</taxon>
        <taxon>Stentoridae</taxon>
        <taxon>Stentor</taxon>
    </lineage>
</organism>
<dbReference type="GO" id="GO:0005688">
    <property type="term" value="C:U6 snRNP"/>
    <property type="evidence" value="ECO:0007669"/>
    <property type="project" value="TreeGrafter"/>
</dbReference>
<dbReference type="GO" id="GO:0071013">
    <property type="term" value="C:catalytic step 2 spliceosome"/>
    <property type="evidence" value="ECO:0007669"/>
    <property type="project" value="TreeGrafter"/>
</dbReference>
<comment type="caution">
    <text evidence="4">The sequence shown here is derived from an EMBL/GenBank/DDBJ whole genome shotgun (WGS) entry which is preliminary data.</text>
</comment>
<reference evidence="4 5" key="1">
    <citation type="submission" date="2016-11" db="EMBL/GenBank/DDBJ databases">
        <title>The macronuclear genome of Stentor coeruleus: a giant cell with tiny introns.</title>
        <authorList>
            <person name="Slabodnick M."/>
            <person name="Ruby J.G."/>
            <person name="Reiff S.B."/>
            <person name="Swart E.C."/>
            <person name="Gosai S."/>
            <person name="Prabakaran S."/>
            <person name="Witkowska E."/>
            <person name="Larue G.E."/>
            <person name="Fisher S."/>
            <person name="Freeman R.M."/>
            <person name="Gunawardena J."/>
            <person name="Chu W."/>
            <person name="Stover N.A."/>
            <person name="Gregory B.D."/>
            <person name="Nowacki M."/>
            <person name="Derisi J."/>
            <person name="Roy S.W."/>
            <person name="Marshall W.F."/>
            <person name="Sood P."/>
        </authorList>
    </citation>
    <scope>NUCLEOTIDE SEQUENCE [LARGE SCALE GENOMIC DNA]</scope>
    <source>
        <strain evidence="4">WM001</strain>
    </source>
</reference>
<feature type="domain" description="Sm" evidence="3">
    <location>
        <begin position="8"/>
        <end position="70"/>
    </location>
</feature>
<dbReference type="PANTHER" id="PTHR10553:SF5">
    <property type="entry name" value="U6 SNRNA-ASSOCIATED SM-LIKE PROTEIN LSM7"/>
    <property type="match status" value="1"/>
</dbReference>
<dbReference type="Pfam" id="PF01423">
    <property type="entry name" value="LSM"/>
    <property type="match status" value="1"/>
</dbReference>
<dbReference type="InterPro" id="IPR044641">
    <property type="entry name" value="Lsm7/SmG-like"/>
</dbReference>
<dbReference type="AlphaFoldDB" id="A0A1R2AY82"/>
<keyword evidence="5" id="KW-1185">Reference proteome</keyword>
<gene>
    <name evidence="4" type="ORF">SteCoe_32809</name>
</gene>
<dbReference type="Proteomes" id="UP000187209">
    <property type="component" value="Unassembled WGS sequence"/>
</dbReference>
<dbReference type="InterPro" id="IPR001163">
    <property type="entry name" value="Sm_dom_euk/arc"/>
</dbReference>
<evidence type="ECO:0000313" key="4">
    <source>
        <dbReference type="EMBL" id="OMJ69462.1"/>
    </source>
</evidence>
<sequence>MLGKESIIDLADYLNTKVRVRMIDREVVGTLKSYDKIPNLVLENTIDETKNSRELGIVFVRGQMIISIMPDKLSSIENPFK</sequence>
<name>A0A1R2AY82_9CILI</name>
<protein>
    <recommendedName>
        <fullName evidence="3">Sm domain-containing protein</fullName>
    </recommendedName>
</protein>
<dbReference type="GO" id="GO:0003723">
    <property type="term" value="F:RNA binding"/>
    <property type="evidence" value="ECO:0007669"/>
    <property type="project" value="TreeGrafter"/>
</dbReference>
<proteinExistence type="inferred from homology"/>
<dbReference type="GO" id="GO:0097526">
    <property type="term" value="C:spliceosomal tri-snRNP complex"/>
    <property type="evidence" value="ECO:0007669"/>
    <property type="project" value="TreeGrafter"/>
</dbReference>
<dbReference type="PANTHER" id="PTHR10553">
    <property type="entry name" value="SMALL NUCLEAR RIBONUCLEOPROTEIN"/>
    <property type="match status" value="1"/>
</dbReference>
<dbReference type="Gene3D" id="2.30.30.100">
    <property type="match status" value="1"/>
</dbReference>
<dbReference type="SUPFAM" id="SSF50182">
    <property type="entry name" value="Sm-like ribonucleoproteins"/>
    <property type="match status" value="1"/>
</dbReference>